<keyword evidence="10" id="KW-0675">Receptor</keyword>
<dbReference type="GO" id="GO:0044718">
    <property type="term" value="P:siderophore transmembrane transport"/>
    <property type="evidence" value="ECO:0007669"/>
    <property type="project" value="TreeGrafter"/>
</dbReference>
<proteinExistence type="inferred from homology"/>
<dbReference type="GO" id="GO:0015344">
    <property type="term" value="F:siderophore uptake transmembrane transporter activity"/>
    <property type="evidence" value="ECO:0007669"/>
    <property type="project" value="TreeGrafter"/>
</dbReference>
<dbReference type="InterPro" id="IPR036942">
    <property type="entry name" value="Beta-barrel_TonB_sf"/>
</dbReference>
<comment type="similarity">
    <text evidence="8">Belongs to the TonB-dependent receptor family.</text>
</comment>
<evidence type="ECO:0000256" key="7">
    <source>
        <dbReference type="ARBA" id="ARBA00023237"/>
    </source>
</evidence>
<dbReference type="Gene3D" id="2.40.170.20">
    <property type="entry name" value="TonB-dependent receptor, beta-barrel domain"/>
    <property type="match status" value="1"/>
</dbReference>
<dbReference type="SUPFAM" id="SSF56935">
    <property type="entry name" value="Porins"/>
    <property type="match status" value="1"/>
</dbReference>
<dbReference type="PROSITE" id="PS52016">
    <property type="entry name" value="TONB_DEPENDENT_REC_3"/>
    <property type="match status" value="1"/>
</dbReference>
<dbReference type="KEGG" id="epl:P4G45_11920"/>
<dbReference type="PANTHER" id="PTHR30069:SF29">
    <property type="entry name" value="HEMOGLOBIN AND HEMOGLOBIN-HAPTOGLOBIN-BINDING PROTEIN 1-RELATED"/>
    <property type="match status" value="1"/>
</dbReference>
<feature type="domain" description="TonB-dependent receptor plug" evidence="9">
    <location>
        <begin position="134"/>
        <end position="236"/>
    </location>
</feature>
<name>A0AAU7CUQ0_9BACT</name>
<dbReference type="Pfam" id="PF07715">
    <property type="entry name" value="Plug"/>
    <property type="match status" value="1"/>
</dbReference>
<keyword evidence="3 8" id="KW-1134">Transmembrane beta strand</keyword>
<evidence type="ECO:0000256" key="5">
    <source>
        <dbReference type="ARBA" id="ARBA00022729"/>
    </source>
</evidence>
<organism evidence="10">
    <name type="scientific">Edaphobacter paludis</name>
    <dbReference type="NCBI Taxonomy" id="3035702"/>
    <lineage>
        <taxon>Bacteria</taxon>
        <taxon>Pseudomonadati</taxon>
        <taxon>Acidobacteriota</taxon>
        <taxon>Terriglobia</taxon>
        <taxon>Terriglobales</taxon>
        <taxon>Acidobacteriaceae</taxon>
        <taxon>Edaphobacter</taxon>
    </lineage>
</organism>
<accession>A0AAU7CUQ0</accession>
<dbReference type="InterPro" id="IPR012910">
    <property type="entry name" value="Plug_dom"/>
</dbReference>
<evidence type="ECO:0000313" key="10">
    <source>
        <dbReference type="EMBL" id="XBH09188.1"/>
    </source>
</evidence>
<dbReference type="GO" id="GO:0009279">
    <property type="term" value="C:cell outer membrane"/>
    <property type="evidence" value="ECO:0007669"/>
    <property type="project" value="UniProtKB-SubCell"/>
</dbReference>
<dbReference type="EMBL" id="CP121195">
    <property type="protein sequence ID" value="XBH12402.1"/>
    <property type="molecule type" value="Genomic_DNA"/>
</dbReference>
<dbReference type="SUPFAM" id="SSF49464">
    <property type="entry name" value="Carboxypeptidase regulatory domain-like"/>
    <property type="match status" value="1"/>
</dbReference>
<evidence type="ECO:0000256" key="6">
    <source>
        <dbReference type="ARBA" id="ARBA00023136"/>
    </source>
</evidence>
<evidence type="ECO:0000256" key="2">
    <source>
        <dbReference type="ARBA" id="ARBA00022448"/>
    </source>
</evidence>
<sequence length="823" mass="88563">MPAPLHRSAVASSLRALAALAAILLLAVPSSRAVIVRGTVTDPLGAAVAGARVQLIQGKSAIAVSLTGPDGSFEIRSTAPGRFLLLTSAATFTPNIGQDFYGGRTDVVTRDVTLEVASVTTSVTVTATGIPTPIQQVSSPITLIPASDLATQVGIVDDLRQSPGVAAVQTGQYGGATSLFVRGGNSTANKVLIDGIPAEDVGGVFDFGNVSSTGLSGLEFYRGPNSVLYGSDAGASVVSLKTPRGNSLHPVLNYSGDAGNFYTYRNEAALSGAWNRLDYYGAFSRFDSSNALPRDKYHSATSVANLGYNITANTQARLTLRNAVSASGLPSAHDFYGISSDGKQGDQDIYSGLTLENRALQSKWHNLVRYGIARKREQEHQFTNVGQPITYDFGSGPFTEYFGNVVTIRGANGYTATGQASFFLPNEDSVSNRDELYYQSDYTFTHHLTALFGFRYENERGSFVEPDFGEDEIIKRTNYQYTLQFQGDIKNRLFYSLGGAIEKNHLYGVAGTPRLGLACVPVRPGTGWFKGTKLRANVATGVQEPNLSTEFVSLYKQLELAGNTAAIDQYHIKPIDAERSRTYDVGIDQNILSQKLIFKAGYFHNIFDHQLEGVQSGALQQYFGLPPSVVSGIFSAYINSLAFRAQGLETELQYQPTRHIFLRGGYTYLNAVVIQSFSGDAIAANTGNPTENPNLPGIAIGAESPLIGARPFRRPPHTGFFSAQYTTSKFSAAFKGALASRADDSTYLDGFDPNFGNSLLLPNHNLDFGYAKLDANFLYAATHRVTVFSQLSNLLSQQHTGPIGYPGLPFTFRAGLKLRIGGN</sequence>
<keyword evidence="2 8" id="KW-0813">Transport</keyword>
<protein>
    <submittedName>
        <fullName evidence="10">TonB-dependent receptor</fullName>
    </submittedName>
</protein>
<dbReference type="InterPro" id="IPR008969">
    <property type="entry name" value="CarboxyPept-like_regulatory"/>
</dbReference>
<dbReference type="AlphaFoldDB" id="A0AAU7CUQ0"/>
<dbReference type="InterPro" id="IPR037066">
    <property type="entry name" value="Plug_dom_sf"/>
</dbReference>
<dbReference type="PANTHER" id="PTHR30069">
    <property type="entry name" value="TONB-DEPENDENT OUTER MEMBRANE RECEPTOR"/>
    <property type="match status" value="1"/>
</dbReference>
<dbReference type="Gene3D" id="2.60.40.1120">
    <property type="entry name" value="Carboxypeptidase-like, regulatory domain"/>
    <property type="match status" value="1"/>
</dbReference>
<comment type="subcellular location">
    <subcellularLocation>
        <location evidence="1 8">Cell outer membrane</location>
        <topology evidence="1 8">Multi-pass membrane protein</topology>
    </subcellularLocation>
</comment>
<dbReference type="InterPro" id="IPR039426">
    <property type="entry name" value="TonB-dep_rcpt-like"/>
</dbReference>
<dbReference type="RefSeq" id="WP_348266698.1">
    <property type="nucleotide sequence ID" value="NZ_CP121194.1"/>
</dbReference>
<dbReference type="Pfam" id="PF13620">
    <property type="entry name" value="CarboxypepD_reg"/>
    <property type="match status" value="1"/>
</dbReference>
<reference evidence="10" key="1">
    <citation type="submission" date="2023-03" db="EMBL/GenBank/DDBJ databases">
        <title>Edaphobacter sp.</title>
        <authorList>
            <person name="Huber K.J."/>
            <person name="Papendorf J."/>
            <person name="Pilke C."/>
            <person name="Bunk B."/>
            <person name="Sproeer C."/>
            <person name="Pester M."/>
        </authorList>
    </citation>
    <scope>NUCLEOTIDE SEQUENCE</scope>
    <source>
        <strain evidence="10">DSM 109919</strain>
        <strain evidence="11">DSM 109920</strain>
    </source>
</reference>
<evidence type="ECO:0000256" key="4">
    <source>
        <dbReference type="ARBA" id="ARBA00022692"/>
    </source>
</evidence>
<keyword evidence="5" id="KW-0732">Signal</keyword>
<evidence type="ECO:0000313" key="11">
    <source>
        <dbReference type="EMBL" id="XBH12402.1"/>
    </source>
</evidence>
<evidence type="ECO:0000256" key="3">
    <source>
        <dbReference type="ARBA" id="ARBA00022452"/>
    </source>
</evidence>
<evidence type="ECO:0000256" key="8">
    <source>
        <dbReference type="PROSITE-ProRule" id="PRU01360"/>
    </source>
</evidence>
<keyword evidence="7 8" id="KW-0998">Cell outer membrane</keyword>
<keyword evidence="6 8" id="KW-0472">Membrane</keyword>
<dbReference type="EMBL" id="CP121194">
    <property type="protein sequence ID" value="XBH09188.1"/>
    <property type="molecule type" value="Genomic_DNA"/>
</dbReference>
<dbReference type="Gene3D" id="2.170.130.10">
    <property type="entry name" value="TonB-dependent receptor, plug domain"/>
    <property type="match status" value="1"/>
</dbReference>
<keyword evidence="4 8" id="KW-0812">Transmembrane</keyword>
<evidence type="ECO:0000259" key="9">
    <source>
        <dbReference type="Pfam" id="PF07715"/>
    </source>
</evidence>
<gene>
    <name evidence="10" type="ORF">P4G45_11920</name>
    <name evidence="11" type="ORF">P8936_11915</name>
</gene>
<evidence type="ECO:0000256" key="1">
    <source>
        <dbReference type="ARBA" id="ARBA00004571"/>
    </source>
</evidence>
<accession>A0AAU7D501</accession>